<feature type="domain" description="Fimbrial-type adhesion" evidence="1">
    <location>
        <begin position="55"/>
        <end position="201"/>
    </location>
</feature>
<dbReference type="Pfam" id="PF00419">
    <property type="entry name" value="Fimbrial"/>
    <property type="match status" value="1"/>
</dbReference>
<dbReference type="PANTHER" id="PTHR33420:SF27">
    <property type="entry name" value="PROTEIN FIMG"/>
    <property type="match status" value="1"/>
</dbReference>
<dbReference type="EMBL" id="CP029185">
    <property type="protein sequence ID" value="AWH87596.1"/>
    <property type="molecule type" value="Genomic_DNA"/>
</dbReference>
<reference evidence="2 3" key="1">
    <citation type="journal article" date="2019" name="Int. J. Syst. Evol. Microbiol.">
        <title>Limnobaculum parvum gen. nov., sp. nov., isolated from a freshwater lake.</title>
        <authorList>
            <person name="Baek C."/>
            <person name="Shin S.K."/>
            <person name="Yi H."/>
        </authorList>
    </citation>
    <scope>NUCLEOTIDE SEQUENCE [LARGE SCALE GENOMIC DNA]</scope>
    <source>
        <strain evidence="2 3">HYN0051</strain>
    </source>
</reference>
<name>A0A2Y9TVG7_9GAMM</name>
<dbReference type="GO" id="GO:0043709">
    <property type="term" value="P:cell adhesion involved in single-species biofilm formation"/>
    <property type="evidence" value="ECO:0007669"/>
    <property type="project" value="TreeGrafter"/>
</dbReference>
<gene>
    <name evidence="2" type="ORF">HYN51_02855</name>
</gene>
<evidence type="ECO:0000259" key="1">
    <source>
        <dbReference type="Pfam" id="PF00419"/>
    </source>
</evidence>
<dbReference type="Gene3D" id="2.60.40.1090">
    <property type="entry name" value="Fimbrial-type adhesion domain"/>
    <property type="match status" value="1"/>
</dbReference>
<dbReference type="InterPro" id="IPR000259">
    <property type="entry name" value="Adhesion_dom_fimbrial"/>
</dbReference>
<dbReference type="InterPro" id="IPR008966">
    <property type="entry name" value="Adhesion_dom_sf"/>
</dbReference>
<evidence type="ECO:0000313" key="3">
    <source>
        <dbReference type="Proteomes" id="UP000244908"/>
    </source>
</evidence>
<dbReference type="InterPro" id="IPR050263">
    <property type="entry name" value="Bact_Fimbrial_Adh_Pro"/>
</dbReference>
<dbReference type="PANTHER" id="PTHR33420">
    <property type="entry name" value="FIMBRIAL SUBUNIT ELFA-RELATED"/>
    <property type="match status" value="1"/>
</dbReference>
<dbReference type="GO" id="GO:0009289">
    <property type="term" value="C:pilus"/>
    <property type="evidence" value="ECO:0007669"/>
    <property type="project" value="InterPro"/>
</dbReference>
<dbReference type="KEGG" id="lpv:HYN51_02855"/>
<dbReference type="SUPFAM" id="SSF49401">
    <property type="entry name" value="Bacterial adhesins"/>
    <property type="match status" value="1"/>
</dbReference>
<evidence type="ECO:0000313" key="2">
    <source>
        <dbReference type="EMBL" id="AWH87596.1"/>
    </source>
</evidence>
<dbReference type="Proteomes" id="UP000244908">
    <property type="component" value="Chromosome"/>
</dbReference>
<proteinExistence type="predicted"/>
<sequence length="202" mass="21387">MPLMTGNSMMMEMDSKKVKCCHRSQGLLMKGYLCMALLGIGFNAVAYNASDTVPINVTGAIYASSCTVTFPGDIDLGTYYRQNISVAGAHTPEVMVTVNLTGCSPFISKATASFSGTPYAEDTGFGAYLYANNIADGAHDLGLQLFNNDLTVSLGNNTSYMVNIDGTTQSASLVMAARLYTPHGTPTAGDFSATVTINFTYN</sequence>
<dbReference type="AlphaFoldDB" id="A0A2Y9TVG7"/>
<accession>A0A2Y9TVG7</accession>
<keyword evidence="3" id="KW-1185">Reference proteome</keyword>
<organism evidence="2 3">
    <name type="scientific">Limnobaculum parvum</name>
    <dbReference type="NCBI Taxonomy" id="2172103"/>
    <lineage>
        <taxon>Bacteria</taxon>
        <taxon>Pseudomonadati</taxon>
        <taxon>Pseudomonadota</taxon>
        <taxon>Gammaproteobacteria</taxon>
        <taxon>Enterobacterales</taxon>
        <taxon>Budviciaceae</taxon>
        <taxon>Limnobaculum</taxon>
    </lineage>
</organism>
<protein>
    <submittedName>
        <fullName evidence="2">Fimbrial protein SthD</fullName>
    </submittedName>
</protein>
<dbReference type="InterPro" id="IPR036937">
    <property type="entry name" value="Adhesion_dom_fimbrial_sf"/>
</dbReference>